<gene>
    <name evidence="4" type="ORF">VSS37_03145</name>
</gene>
<reference evidence="5" key="1">
    <citation type="submission" date="2023-07" db="EMBL/GenBank/DDBJ databases">
        <title>The carbon used by Thiothrix.</title>
        <authorList>
            <person name="Chen L."/>
        </authorList>
    </citation>
    <scope>NUCLEOTIDE SEQUENCE [LARGE SCALE GENOMIC DNA]</scope>
</reference>
<dbReference type="Gene3D" id="3.10.350.10">
    <property type="entry name" value="LysM domain"/>
    <property type="match status" value="1"/>
</dbReference>
<keyword evidence="5" id="KW-1185">Reference proteome</keyword>
<dbReference type="Proteomes" id="UP001308005">
    <property type="component" value="Unassembled WGS sequence"/>
</dbReference>
<dbReference type="Pfam" id="PF05036">
    <property type="entry name" value="SPOR"/>
    <property type="match status" value="1"/>
</dbReference>
<evidence type="ECO:0000313" key="5">
    <source>
        <dbReference type="Proteomes" id="UP001308005"/>
    </source>
</evidence>
<dbReference type="SUPFAM" id="SSF54106">
    <property type="entry name" value="LysM domain"/>
    <property type="match status" value="1"/>
</dbReference>
<feature type="transmembrane region" description="Helical" evidence="1">
    <location>
        <begin position="198"/>
        <end position="217"/>
    </location>
</feature>
<evidence type="ECO:0000256" key="1">
    <source>
        <dbReference type="SAM" id="Phobius"/>
    </source>
</evidence>
<dbReference type="RefSeq" id="WP_324693187.1">
    <property type="nucleotide sequence ID" value="NZ_JAYMYJ010000029.1"/>
</dbReference>
<dbReference type="CDD" id="cd00118">
    <property type="entry name" value="LysM"/>
    <property type="match status" value="1"/>
</dbReference>
<feature type="transmembrane region" description="Helical" evidence="1">
    <location>
        <begin position="6"/>
        <end position="26"/>
    </location>
</feature>
<sequence>MSPSASIPVFPLAPFLLGLGAIDIHLTLDDVRRVQQVLETDTCWTHARLRQVLMSLLAKNEQQREGFERLYGQFQQADDEQAAHQQIEITSLQQDLQRLITQYGSQWEQAQQNISGQFERESTAANNWFRWVFVTSAILIIGILVILFYWPDVIGSNTPSDSSSSSSKEVAALTDFSGAEISQRPPALHPKSSNSSSAWWLAAFLSTLFSLFLWWWLRKSRQMPGLPTALHWQQDSKTYFDPASIGMPMPFWLSDVVLDECADSIGFSSIETESFLLNIPATIKASAQAAGLPEVRMLPQRFLFHILVLVDVTASEQHWCPMGYELVTGLCQRGLPVTFGRIYGNLREFRSDEGELIALESLSEERGHYITLIFADARMVDWQKDKLLLEELALWPQLVWLTLREQRFWNERELYLKTAGIRLWAVEPTNLAAIFHELSGEWEQPQTPQVPYKRFIGRGANEPLARYVQRLLGDTLPLARIVAVLPPPVSPALLVRLLSEFFPHLSLSRLQRLYALPRTEIGAVGLHWQVDVLRLLRGQFHQCYRGAEKQRVKERLLAWYQSGKPNNDGSLCYFIWYWCYLRLLLEFDPKQTIPKMEQLQLSVMPLQAQIERELQQDALPFPLPEPSDEENRKRLMRISKGKVINEKMVWPAMHSYKMVLLLSLVISMSCILMAAMRSLDLFVTKNNSSQNANNYKYYTVQKGDTVFQVMRNTGVYWKDIIRLNNLTAPDYLINPGQKLIIGYNGAPSYGVVETSGTSTYYDYSGYNGGDSIDSSKTPPAPASYYDYSATNSGDGVSYPIQVLASSNRGNADAMVSQMQSMGFNAEIKIDQGSGYYKVLLPFSSERAAKANLNRIRSSVPDAFYIAVR</sequence>
<evidence type="ECO:0000259" key="2">
    <source>
        <dbReference type="PROSITE" id="PS51724"/>
    </source>
</evidence>
<dbReference type="EMBL" id="JAYMYJ010000029">
    <property type="protein sequence ID" value="MEB4589965.1"/>
    <property type="molecule type" value="Genomic_DNA"/>
</dbReference>
<evidence type="ECO:0000313" key="4">
    <source>
        <dbReference type="EMBL" id="MEB4589965.1"/>
    </source>
</evidence>
<keyword evidence="1" id="KW-0812">Transmembrane</keyword>
<dbReference type="PROSITE" id="PS51782">
    <property type="entry name" value="LYSM"/>
    <property type="match status" value="1"/>
</dbReference>
<dbReference type="SUPFAM" id="SSF110997">
    <property type="entry name" value="Sporulation related repeat"/>
    <property type="match status" value="1"/>
</dbReference>
<organism evidence="4 5">
    <name type="scientific">Candidatus Thiothrix phosphatis</name>
    <dbReference type="NCBI Taxonomy" id="3112415"/>
    <lineage>
        <taxon>Bacteria</taxon>
        <taxon>Pseudomonadati</taxon>
        <taxon>Pseudomonadota</taxon>
        <taxon>Gammaproteobacteria</taxon>
        <taxon>Thiotrichales</taxon>
        <taxon>Thiotrichaceae</taxon>
        <taxon>Thiothrix</taxon>
    </lineage>
</organism>
<accession>A0ABU6CT25</accession>
<dbReference type="Pfam" id="PF01476">
    <property type="entry name" value="LysM"/>
    <property type="match status" value="1"/>
</dbReference>
<feature type="transmembrane region" description="Helical" evidence="1">
    <location>
        <begin position="658"/>
        <end position="676"/>
    </location>
</feature>
<dbReference type="Gene3D" id="3.30.70.1070">
    <property type="entry name" value="Sporulation related repeat"/>
    <property type="match status" value="1"/>
</dbReference>
<comment type="caution">
    <text evidence="4">The sequence shown here is derived from an EMBL/GenBank/DDBJ whole genome shotgun (WGS) entry which is preliminary data.</text>
</comment>
<reference evidence="4 5" key="2">
    <citation type="submission" date="2024-01" db="EMBL/GenBank/DDBJ databases">
        <authorList>
            <person name="Xie X."/>
        </authorList>
    </citation>
    <scope>NUCLEOTIDE SEQUENCE [LARGE SCALE GENOMIC DNA]</scope>
    <source>
        <strain evidence="4">SCUT-1</strain>
    </source>
</reference>
<evidence type="ECO:0000259" key="3">
    <source>
        <dbReference type="PROSITE" id="PS51782"/>
    </source>
</evidence>
<dbReference type="PROSITE" id="PS51724">
    <property type="entry name" value="SPOR"/>
    <property type="match status" value="1"/>
</dbReference>
<name>A0ABU6CT25_9GAMM</name>
<feature type="domain" description="LysM" evidence="3">
    <location>
        <begin position="696"/>
        <end position="741"/>
    </location>
</feature>
<protein>
    <submittedName>
        <fullName evidence="4">SPOR domain-containing protein</fullName>
    </submittedName>
</protein>
<dbReference type="InterPro" id="IPR036680">
    <property type="entry name" value="SPOR-like_sf"/>
</dbReference>
<proteinExistence type="predicted"/>
<dbReference type="InterPro" id="IPR007730">
    <property type="entry name" value="SPOR-like_dom"/>
</dbReference>
<keyword evidence="1" id="KW-1133">Transmembrane helix</keyword>
<dbReference type="SMART" id="SM00257">
    <property type="entry name" value="LysM"/>
    <property type="match status" value="1"/>
</dbReference>
<dbReference type="InterPro" id="IPR036779">
    <property type="entry name" value="LysM_dom_sf"/>
</dbReference>
<feature type="transmembrane region" description="Helical" evidence="1">
    <location>
        <begin position="128"/>
        <end position="150"/>
    </location>
</feature>
<keyword evidence="1" id="KW-0472">Membrane</keyword>
<dbReference type="InterPro" id="IPR018392">
    <property type="entry name" value="LysM"/>
</dbReference>
<feature type="domain" description="SPOR" evidence="2">
    <location>
        <begin position="792"/>
        <end position="868"/>
    </location>
</feature>